<proteinExistence type="predicted"/>
<evidence type="ECO:0000313" key="10">
    <source>
        <dbReference type="Proteomes" id="UP000469558"/>
    </source>
</evidence>
<dbReference type="PANTHER" id="PTHR31944:SF131">
    <property type="entry name" value="HEME-RESPONSIVE ZINC FINGER TRANSCRIPTION FACTOR HAP1"/>
    <property type="match status" value="1"/>
</dbReference>
<keyword evidence="3" id="KW-0805">Transcription regulation</keyword>
<name>A0A8T9C0Q2_9HELO</name>
<reference evidence="9 10" key="1">
    <citation type="submission" date="2018-05" db="EMBL/GenBank/DDBJ databases">
        <title>Genome sequencing and assembly of the regulated plant pathogen Lachnellula willkommii and related sister species for the development of diagnostic species identification markers.</title>
        <authorList>
            <person name="Giroux E."/>
            <person name="Bilodeau G."/>
        </authorList>
    </citation>
    <scope>NUCLEOTIDE SEQUENCE [LARGE SCALE GENOMIC DNA]</scope>
    <source>
        <strain evidence="9 10">CBS 268.59</strain>
    </source>
</reference>
<dbReference type="PANTHER" id="PTHR31944">
    <property type="entry name" value="HEME-RESPONSIVE ZINC FINGER TRANSCRIPTION FACTOR HAP1"/>
    <property type="match status" value="1"/>
</dbReference>
<keyword evidence="10" id="KW-1185">Reference proteome</keyword>
<evidence type="ECO:0000256" key="7">
    <source>
        <dbReference type="SAM" id="MobiDB-lite"/>
    </source>
</evidence>
<dbReference type="GO" id="GO:0008270">
    <property type="term" value="F:zinc ion binding"/>
    <property type="evidence" value="ECO:0007669"/>
    <property type="project" value="InterPro"/>
</dbReference>
<evidence type="ECO:0000256" key="5">
    <source>
        <dbReference type="ARBA" id="ARBA00023163"/>
    </source>
</evidence>
<dbReference type="AlphaFoldDB" id="A0A8T9C0Q2"/>
<protein>
    <submittedName>
        <fullName evidence="9">Transcription factor lepE</fullName>
    </submittedName>
</protein>
<dbReference type="GO" id="GO:0001228">
    <property type="term" value="F:DNA-binding transcription activator activity, RNA polymerase II-specific"/>
    <property type="evidence" value="ECO:0007669"/>
    <property type="project" value="TreeGrafter"/>
</dbReference>
<feature type="domain" description="Xylanolytic transcriptional activator regulatory" evidence="8">
    <location>
        <begin position="245"/>
        <end position="319"/>
    </location>
</feature>
<keyword evidence="5" id="KW-0804">Transcription</keyword>
<dbReference type="Proteomes" id="UP000469558">
    <property type="component" value="Unassembled WGS sequence"/>
</dbReference>
<dbReference type="OrthoDB" id="4337792at2759"/>
<evidence type="ECO:0000256" key="2">
    <source>
        <dbReference type="ARBA" id="ARBA00022833"/>
    </source>
</evidence>
<feature type="compositionally biased region" description="Polar residues" evidence="7">
    <location>
        <begin position="8"/>
        <end position="37"/>
    </location>
</feature>
<keyword evidence="2" id="KW-0862">Zinc</keyword>
<dbReference type="Pfam" id="PF04082">
    <property type="entry name" value="Fungal_trans"/>
    <property type="match status" value="1"/>
</dbReference>
<dbReference type="GO" id="GO:0005634">
    <property type="term" value="C:nucleus"/>
    <property type="evidence" value="ECO:0007669"/>
    <property type="project" value="TreeGrafter"/>
</dbReference>
<keyword evidence="6" id="KW-0539">Nucleus</keyword>
<keyword evidence="4" id="KW-0238">DNA-binding</keyword>
<evidence type="ECO:0000256" key="6">
    <source>
        <dbReference type="ARBA" id="ARBA00023242"/>
    </source>
</evidence>
<keyword evidence="1" id="KW-0479">Metal-binding</keyword>
<dbReference type="GO" id="GO:0006351">
    <property type="term" value="P:DNA-templated transcription"/>
    <property type="evidence" value="ECO:0007669"/>
    <property type="project" value="InterPro"/>
</dbReference>
<sequence length="644" mass="71748">MQLEEQLSRSAPGSTPSTALSQPLTPHSAMEESTSSIGGHFALQPGGGVFGSKCQVSSRSVMHKERLYGRSHWSNGIALFRDVLEIIEPLIREDASKAFSGIRKCKNLAKTIKNRRAPPWPSPTRADLPSKDFADELVACYLRTSETLYRVLHVPTFTRDYEAFWNSNTPPDQAFLVQLKLVLAIGATTYDEKFSLRASAVKWVYEAQSWVSEPEFKTRLNMQSLQTTTLLLLARETACLGQSLIWISAGSLLRAAVYKGLHRDPFYLPKKCLLLTEMRRRLWNTILEINLQSAIDSGGSPMISYEDFDTEPPGNFDDDQLMVEDTAAKPDAHFTQASIAIALRKTFPLRLAIAKFLNGFGSRGTYEEALRHDADFRVQYKTLCQTLQAFSSSPESKPSRFGLCTVDFIMSRYLSSIHVPFFGQAQQEAAHAFSRKVVIETSLKMWYAAYPSSSMAGQSGNDTVSSDRDDFARLVCCGSGFFRTSVFQASFLLTVELRTQLQEHESLGPMPLRPDLLCVIDDAKIWSLKVIEAGETNVKGYLLLCLIGAQIEGLRHGLGKDETAKLLVKAAEEAEDKCLPILEAKVAEGQMEGNVDDLNRMPLGVAPVPEDWDFIMSSAQFNFGDEDPMGWVFNDGTTQEPSFW</sequence>
<dbReference type="InterPro" id="IPR051430">
    <property type="entry name" value="Fungal_TF_Env_Response"/>
</dbReference>
<comment type="caution">
    <text evidence="9">The sequence shown here is derived from an EMBL/GenBank/DDBJ whole genome shotgun (WGS) entry which is preliminary data.</text>
</comment>
<dbReference type="EMBL" id="QGMK01001000">
    <property type="protein sequence ID" value="TVY75621.1"/>
    <property type="molecule type" value="Genomic_DNA"/>
</dbReference>
<evidence type="ECO:0000256" key="1">
    <source>
        <dbReference type="ARBA" id="ARBA00022723"/>
    </source>
</evidence>
<dbReference type="SMART" id="SM00906">
    <property type="entry name" value="Fungal_trans"/>
    <property type="match status" value="1"/>
</dbReference>
<feature type="region of interest" description="Disordered" evidence="7">
    <location>
        <begin position="1"/>
        <end position="38"/>
    </location>
</feature>
<evidence type="ECO:0000259" key="8">
    <source>
        <dbReference type="SMART" id="SM00906"/>
    </source>
</evidence>
<dbReference type="InterPro" id="IPR007219">
    <property type="entry name" value="XnlR_reg_dom"/>
</dbReference>
<accession>A0A8T9C0Q2</accession>
<dbReference type="GO" id="GO:0000978">
    <property type="term" value="F:RNA polymerase II cis-regulatory region sequence-specific DNA binding"/>
    <property type="evidence" value="ECO:0007669"/>
    <property type="project" value="TreeGrafter"/>
</dbReference>
<evidence type="ECO:0000256" key="3">
    <source>
        <dbReference type="ARBA" id="ARBA00023015"/>
    </source>
</evidence>
<evidence type="ECO:0000256" key="4">
    <source>
        <dbReference type="ARBA" id="ARBA00023125"/>
    </source>
</evidence>
<evidence type="ECO:0000313" key="9">
    <source>
        <dbReference type="EMBL" id="TVY75621.1"/>
    </source>
</evidence>
<organism evidence="9 10">
    <name type="scientific">Lachnellula suecica</name>
    <dbReference type="NCBI Taxonomy" id="602035"/>
    <lineage>
        <taxon>Eukaryota</taxon>
        <taxon>Fungi</taxon>
        <taxon>Dikarya</taxon>
        <taxon>Ascomycota</taxon>
        <taxon>Pezizomycotina</taxon>
        <taxon>Leotiomycetes</taxon>
        <taxon>Helotiales</taxon>
        <taxon>Lachnaceae</taxon>
        <taxon>Lachnellula</taxon>
    </lineage>
</organism>
<gene>
    <name evidence="9" type="primary">lepB_2</name>
    <name evidence="9" type="ORF">LSUE1_G006870</name>
</gene>
<dbReference type="CDD" id="cd12148">
    <property type="entry name" value="fungal_TF_MHR"/>
    <property type="match status" value="1"/>
</dbReference>